<feature type="region of interest" description="Disordered" evidence="1">
    <location>
        <begin position="1"/>
        <end position="22"/>
    </location>
</feature>
<dbReference type="EMBL" id="JAIWYP010000006">
    <property type="protein sequence ID" value="KAH3804481.1"/>
    <property type="molecule type" value="Genomic_DNA"/>
</dbReference>
<feature type="compositionally biased region" description="Low complexity" evidence="1">
    <location>
        <begin position="11"/>
        <end position="21"/>
    </location>
</feature>
<organism evidence="3 4">
    <name type="scientific">Dreissena polymorpha</name>
    <name type="common">Zebra mussel</name>
    <name type="synonym">Mytilus polymorpha</name>
    <dbReference type="NCBI Taxonomy" id="45954"/>
    <lineage>
        <taxon>Eukaryota</taxon>
        <taxon>Metazoa</taxon>
        <taxon>Spiralia</taxon>
        <taxon>Lophotrochozoa</taxon>
        <taxon>Mollusca</taxon>
        <taxon>Bivalvia</taxon>
        <taxon>Autobranchia</taxon>
        <taxon>Heteroconchia</taxon>
        <taxon>Euheterodonta</taxon>
        <taxon>Imparidentia</taxon>
        <taxon>Neoheterodontei</taxon>
        <taxon>Myida</taxon>
        <taxon>Dreissenoidea</taxon>
        <taxon>Dreissenidae</taxon>
        <taxon>Dreissena</taxon>
    </lineage>
</organism>
<evidence type="ECO:0000313" key="3">
    <source>
        <dbReference type="EMBL" id="KAH3805621.1"/>
    </source>
</evidence>
<evidence type="ECO:0000256" key="1">
    <source>
        <dbReference type="SAM" id="MobiDB-lite"/>
    </source>
</evidence>
<evidence type="ECO:0000313" key="2">
    <source>
        <dbReference type="EMBL" id="KAH3804481.1"/>
    </source>
</evidence>
<dbReference type="Proteomes" id="UP000828390">
    <property type="component" value="Unassembled WGS sequence"/>
</dbReference>
<evidence type="ECO:0000313" key="4">
    <source>
        <dbReference type="Proteomes" id="UP000828390"/>
    </source>
</evidence>
<accession>A0A9D4FWG0</accession>
<feature type="compositionally biased region" description="Polar residues" evidence="1">
    <location>
        <begin position="1"/>
        <end position="10"/>
    </location>
</feature>
<dbReference type="EMBL" id="JAIWYP010000006">
    <property type="protein sequence ID" value="KAH3805621.1"/>
    <property type="molecule type" value="Genomic_DNA"/>
</dbReference>
<gene>
    <name evidence="2" type="ORF">DPMN_132768</name>
    <name evidence="3" type="ORF">DPMN_133926</name>
</gene>
<comment type="caution">
    <text evidence="3">The sequence shown here is derived from an EMBL/GenBank/DDBJ whole genome shotgun (WGS) entry which is preliminary data.</text>
</comment>
<protein>
    <submittedName>
        <fullName evidence="3">Uncharacterized protein</fullName>
    </submittedName>
</protein>
<keyword evidence="4" id="KW-1185">Reference proteome</keyword>
<proteinExistence type="predicted"/>
<reference evidence="3" key="1">
    <citation type="journal article" date="2019" name="bioRxiv">
        <title>The Genome of the Zebra Mussel, Dreissena polymorpha: A Resource for Invasive Species Research.</title>
        <authorList>
            <person name="McCartney M.A."/>
            <person name="Auch B."/>
            <person name="Kono T."/>
            <person name="Mallez S."/>
            <person name="Zhang Y."/>
            <person name="Obille A."/>
            <person name="Becker A."/>
            <person name="Abrahante J.E."/>
            <person name="Garbe J."/>
            <person name="Badalamenti J.P."/>
            <person name="Herman A."/>
            <person name="Mangelson H."/>
            <person name="Liachko I."/>
            <person name="Sullivan S."/>
            <person name="Sone E.D."/>
            <person name="Koren S."/>
            <person name="Silverstein K.A.T."/>
            <person name="Beckman K.B."/>
            <person name="Gohl D.M."/>
        </authorList>
    </citation>
    <scope>NUCLEOTIDE SEQUENCE</scope>
    <source>
        <strain evidence="3">Duluth1</strain>
        <tissue evidence="3">Whole animal</tissue>
    </source>
</reference>
<dbReference type="AlphaFoldDB" id="A0A9D4FWG0"/>
<name>A0A9D4FWG0_DREPO</name>
<sequence>MDTSSLSRKPSSSAFGDDSSSTCRGCLSFFCTPNLSHSLLGMAKLKIQMRIHGLTVLQCACAKPTYLEELLRLNCE</sequence>
<reference evidence="3" key="2">
    <citation type="submission" date="2020-11" db="EMBL/GenBank/DDBJ databases">
        <authorList>
            <person name="McCartney M.A."/>
            <person name="Auch B."/>
            <person name="Kono T."/>
            <person name="Mallez S."/>
            <person name="Becker A."/>
            <person name="Gohl D.M."/>
            <person name="Silverstein K.A.T."/>
            <person name="Koren S."/>
            <person name="Bechman K.B."/>
            <person name="Herman A."/>
            <person name="Abrahante J.E."/>
            <person name="Garbe J."/>
        </authorList>
    </citation>
    <scope>NUCLEOTIDE SEQUENCE</scope>
    <source>
        <strain evidence="3">Duluth1</strain>
        <tissue evidence="3">Whole animal</tissue>
    </source>
</reference>